<keyword evidence="4" id="KW-0804">Transcription</keyword>
<evidence type="ECO:0000256" key="3">
    <source>
        <dbReference type="ARBA" id="ARBA00023125"/>
    </source>
</evidence>
<comment type="caution">
    <text evidence="6">The sequence shown here is derived from an EMBL/GenBank/DDBJ whole genome shotgun (WGS) entry which is preliminary data.</text>
</comment>
<dbReference type="GO" id="GO:0003677">
    <property type="term" value="F:DNA binding"/>
    <property type="evidence" value="ECO:0007669"/>
    <property type="project" value="UniProtKB-KW"/>
</dbReference>
<keyword evidence="1" id="KW-0805">Transcription regulation</keyword>
<keyword evidence="3" id="KW-0238">DNA-binding</keyword>
<dbReference type="Gene3D" id="1.10.10.10">
    <property type="entry name" value="Winged helix-like DNA-binding domain superfamily/Winged helix DNA-binding domain"/>
    <property type="match status" value="1"/>
</dbReference>
<protein>
    <submittedName>
        <fullName evidence="6">DNA-directed RNA polymerase</fullName>
        <ecNumber evidence="6">2.7.7.6</ecNumber>
    </submittedName>
</protein>
<dbReference type="SUPFAM" id="SSF88946">
    <property type="entry name" value="Sigma2 domain of RNA polymerase sigma factors"/>
    <property type="match status" value="1"/>
</dbReference>
<dbReference type="GO" id="GO:0003899">
    <property type="term" value="F:DNA-directed RNA polymerase activity"/>
    <property type="evidence" value="ECO:0007669"/>
    <property type="project" value="UniProtKB-EC"/>
</dbReference>
<evidence type="ECO:0000259" key="5">
    <source>
        <dbReference type="Pfam" id="PF04542"/>
    </source>
</evidence>
<dbReference type="InterPro" id="IPR036388">
    <property type="entry name" value="WH-like_DNA-bd_sf"/>
</dbReference>
<dbReference type="InterPro" id="IPR014284">
    <property type="entry name" value="RNA_pol_sigma-70_dom"/>
</dbReference>
<dbReference type="InterPro" id="IPR007627">
    <property type="entry name" value="RNA_pol_sigma70_r2"/>
</dbReference>
<dbReference type="InterPro" id="IPR013325">
    <property type="entry name" value="RNA_pol_sigma_r2"/>
</dbReference>
<dbReference type="Pfam" id="PF04542">
    <property type="entry name" value="Sigma70_r2"/>
    <property type="match status" value="1"/>
</dbReference>
<keyword evidence="6" id="KW-0548">Nucleotidyltransferase</keyword>
<dbReference type="GO" id="GO:0006352">
    <property type="term" value="P:DNA-templated transcription initiation"/>
    <property type="evidence" value="ECO:0007669"/>
    <property type="project" value="InterPro"/>
</dbReference>
<dbReference type="EC" id="2.7.7.6" evidence="6"/>
<name>A0A840QTA5_9BACI</name>
<dbReference type="Proteomes" id="UP000551878">
    <property type="component" value="Unassembled WGS sequence"/>
</dbReference>
<dbReference type="GO" id="GO:0000428">
    <property type="term" value="C:DNA-directed RNA polymerase complex"/>
    <property type="evidence" value="ECO:0007669"/>
    <property type="project" value="UniProtKB-KW"/>
</dbReference>
<evidence type="ECO:0000256" key="4">
    <source>
        <dbReference type="ARBA" id="ARBA00023163"/>
    </source>
</evidence>
<dbReference type="AlphaFoldDB" id="A0A840QTA5"/>
<sequence length="166" mass="19456">MEHQNEIFEEVCEAYMPLVKSLVKKWNLHSDPDEFIQLGRIALYEAWCNFDPNHGSFAAYAKSYVHGKIKNELTKQSLLSERYVATEPVVLSEVAPAVTEEERIILEDWIERANLTARERSWLREACIYGHHPRDIASRLGVDVERVKGWRKQTLKKLRKHPDFHN</sequence>
<keyword evidence="2" id="KW-0731">Sigma factor</keyword>
<dbReference type="InterPro" id="IPR013324">
    <property type="entry name" value="RNA_pol_sigma_r3/r4-like"/>
</dbReference>
<dbReference type="Gene3D" id="1.10.1740.10">
    <property type="match status" value="1"/>
</dbReference>
<evidence type="ECO:0000256" key="1">
    <source>
        <dbReference type="ARBA" id="ARBA00023015"/>
    </source>
</evidence>
<keyword evidence="6" id="KW-0240">DNA-directed RNA polymerase</keyword>
<evidence type="ECO:0000313" key="7">
    <source>
        <dbReference type="Proteomes" id="UP000551878"/>
    </source>
</evidence>
<dbReference type="SUPFAM" id="SSF88659">
    <property type="entry name" value="Sigma3 and sigma4 domains of RNA polymerase sigma factors"/>
    <property type="match status" value="1"/>
</dbReference>
<evidence type="ECO:0000313" key="6">
    <source>
        <dbReference type="EMBL" id="MBB5174543.1"/>
    </source>
</evidence>
<dbReference type="PANTHER" id="PTHR30385:SF4">
    <property type="entry name" value="RNA POLYMERASE SIGMA-E FACTOR"/>
    <property type="match status" value="1"/>
</dbReference>
<evidence type="ECO:0000256" key="2">
    <source>
        <dbReference type="ARBA" id="ARBA00023082"/>
    </source>
</evidence>
<organism evidence="6 7">
    <name type="scientific">Texcoconibacillus texcoconensis</name>
    <dbReference type="NCBI Taxonomy" id="1095777"/>
    <lineage>
        <taxon>Bacteria</taxon>
        <taxon>Bacillati</taxon>
        <taxon>Bacillota</taxon>
        <taxon>Bacilli</taxon>
        <taxon>Bacillales</taxon>
        <taxon>Bacillaceae</taxon>
        <taxon>Texcoconibacillus</taxon>
    </lineage>
</organism>
<proteinExistence type="predicted"/>
<gene>
    <name evidence="6" type="ORF">HNQ41_002760</name>
</gene>
<keyword evidence="7" id="KW-1185">Reference proteome</keyword>
<accession>A0A840QTA5</accession>
<feature type="domain" description="RNA polymerase sigma-70 region 2" evidence="5">
    <location>
        <begin position="13"/>
        <end position="77"/>
    </location>
</feature>
<dbReference type="NCBIfam" id="TIGR02937">
    <property type="entry name" value="sigma70-ECF"/>
    <property type="match status" value="1"/>
</dbReference>
<dbReference type="EMBL" id="JACHHB010000014">
    <property type="protein sequence ID" value="MBB5174543.1"/>
    <property type="molecule type" value="Genomic_DNA"/>
</dbReference>
<dbReference type="PANTHER" id="PTHR30385">
    <property type="entry name" value="SIGMA FACTOR F FLAGELLAR"/>
    <property type="match status" value="1"/>
</dbReference>
<dbReference type="RefSeq" id="WP_184664960.1">
    <property type="nucleotide sequence ID" value="NZ_JACHHB010000014.1"/>
</dbReference>
<keyword evidence="6" id="KW-0808">Transferase</keyword>
<dbReference type="GO" id="GO:0016987">
    <property type="term" value="F:sigma factor activity"/>
    <property type="evidence" value="ECO:0007669"/>
    <property type="project" value="UniProtKB-KW"/>
</dbReference>
<reference evidence="6 7" key="1">
    <citation type="submission" date="2020-08" db="EMBL/GenBank/DDBJ databases">
        <title>Genomic Encyclopedia of Type Strains, Phase IV (KMG-IV): sequencing the most valuable type-strain genomes for metagenomic binning, comparative biology and taxonomic classification.</title>
        <authorList>
            <person name="Goeker M."/>
        </authorList>
    </citation>
    <scope>NUCLEOTIDE SEQUENCE [LARGE SCALE GENOMIC DNA]</scope>
    <source>
        <strain evidence="6 7">DSM 24696</strain>
    </source>
</reference>